<sequence>MSAMTNPTETPPVEELTLQVAAERYGVNLRTLQKAAERGDVLAKKNEFGRYVVDAESVRLYGEIAKARAALADYIASKS</sequence>
<proteinExistence type="predicted"/>
<evidence type="ECO:0000313" key="1">
    <source>
        <dbReference type="EMBL" id="AKF14534.1"/>
    </source>
</evidence>
<organism evidence="1 2">
    <name type="scientific">Mycobacterium phage Cambiare</name>
    <dbReference type="NCBI Taxonomy" id="1647305"/>
    <lineage>
        <taxon>Viruses</taxon>
        <taxon>Duplodnaviria</taxon>
        <taxon>Heunggongvirae</taxon>
        <taxon>Uroviricota</taxon>
        <taxon>Caudoviricetes</taxon>
        <taxon>Gclasvirinae</taxon>
        <taxon>Avocadovirus</taxon>
        <taxon>Avocadovirus cambiare</taxon>
    </lineage>
</organism>
<dbReference type="EMBL" id="KR080198">
    <property type="protein sequence ID" value="AKF14534.1"/>
    <property type="molecule type" value="Genomic_DNA"/>
</dbReference>
<accession>A0A0F6WE72</accession>
<dbReference type="Gene3D" id="1.10.1660.10">
    <property type="match status" value="1"/>
</dbReference>
<evidence type="ECO:0000313" key="2">
    <source>
        <dbReference type="Proteomes" id="UP000201500"/>
    </source>
</evidence>
<name>A0A0F6WE72_9CAUD</name>
<gene>
    <name evidence="1" type="primary">32</name>
    <name evidence="1" type="ORF">SEA_CAMBIARE_32</name>
</gene>
<keyword evidence="2" id="KW-1185">Reference proteome</keyword>
<dbReference type="RefSeq" id="YP_009209514.1">
    <property type="nucleotide sequence ID" value="NC_028922.1"/>
</dbReference>
<dbReference type="OrthoDB" id="22231at10239"/>
<dbReference type="KEGG" id="vg:26635928"/>
<dbReference type="Proteomes" id="UP000201500">
    <property type="component" value="Segment"/>
</dbReference>
<dbReference type="GeneID" id="26635928"/>
<protein>
    <submittedName>
        <fullName evidence="1">Uncharacterized protein</fullName>
    </submittedName>
</protein>
<reference evidence="1 2" key="1">
    <citation type="journal article" date="2015" name="Genome Announc.">
        <title>Genome Sequences of Cluster G Mycobacteriophages Cambiare, FlagStaff, and MOOREtheMARYer.</title>
        <authorList>
            <person name="Pope W.H."/>
            <person name="Augustine D.A."/>
            <person name="Carroll D.C."/>
            <person name="Duncan J.C."/>
            <person name="Harwi K.M."/>
            <person name="Howry R."/>
            <person name="Jagessar B."/>
            <person name="Lum B.A."/>
            <person name="Meinert J.W."/>
            <person name="Migliozzi J.S."/>
            <person name="Milliken K.A."/>
            <person name="Mitchell C.J."/>
            <person name="Nalatwad A.S."/>
            <person name="Orlandini K.C."/>
            <person name="Rhein M.J."/>
            <person name="Saravanan V."/>
            <person name="Seese B.A."/>
            <person name="Schiebel J.G."/>
            <person name="Thomas K.B."/>
            <person name="Adkins N.L."/>
            <person name="Cohen K.L."/>
            <person name="Iyengar V.B."/>
            <person name="Kim H."/>
            <person name="Kramer Z.J."/>
            <person name="Montgomery M.T."/>
            <person name="Schafer C.E."/>
            <person name="Wilkes K.E."/>
            <person name="Grubb S.R."/>
            <person name="Warner M.H."/>
            <person name="Bowman C.A."/>
            <person name="Russell D.A."/>
            <person name="Hatfull G.F."/>
        </authorList>
    </citation>
    <scope>NUCLEOTIDE SEQUENCE [LARGE SCALE GENOMIC DNA]</scope>
</reference>